<feature type="domain" description="Thioredoxin" evidence="7">
    <location>
        <begin position="50"/>
        <end position="192"/>
    </location>
</feature>
<dbReference type="GO" id="GO:0017004">
    <property type="term" value="P:cytochrome complex assembly"/>
    <property type="evidence" value="ECO:0007669"/>
    <property type="project" value="UniProtKB-KW"/>
</dbReference>
<dbReference type="AlphaFoldDB" id="A0A829YJ44"/>
<dbReference type="CDD" id="cd03010">
    <property type="entry name" value="TlpA_like_DsbE"/>
    <property type="match status" value="1"/>
</dbReference>
<reference evidence="9" key="1">
    <citation type="submission" date="2020-01" db="EMBL/GenBank/DDBJ databases">
        <title>'Steroidobacter agaridevorans' sp. nov., agar-degrading bacteria isolated from rhizosphere soils.</title>
        <authorList>
            <person name="Ikenaga M."/>
            <person name="Kataoka M."/>
            <person name="Murouchi A."/>
            <person name="Katsuragi S."/>
            <person name="Sakai M."/>
        </authorList>
    </citation>
    <scope>NUCLEOTIDE SEQUENCE [LARGE SCALE GENOMIC DNA]</scope>
    <source>
        <strain evidence="9">YU21-B</strain>
    </source>
</reference>
<dbReference type="EMBL" id="BLJN01000006">
    <property type="protein sequence ID" value="GFE83384.1"/>
    <property type="molecule type" value="Genomic_DNA"/>
</dbReference>
<dbReference type="Pfam" id="PF08534">
    <property type="entry name" value="Redoxin"/>
    <property type="match status" value="1"/>
</dbReference>
<keyword evidence="6" id="KW-0812">Transmembrane</keyword>
<comment type="subcellular location">
    <subcellularLocation>
        <location evidence="1">Cell inner membrane</location>
        <topology evidence="1">Single-pass membrane protein</topology>
        <orientation evidence="1">Periplasmic side</orientation>
    </subcellularLocation>
</comment>
<comment type="caution">
    <text evidence="8">The sequence shown here is derived from an EMBL/GenBank/DDBJ whole genome shotgun (WGS) entry which is preliminary data.</text>
</comment>
<dbReference type="InterPro" id="IPR013766">
    <property type="entry name" value="Thioredoxin_domain"/>
</dbReference>
<dbReference type="PANTHER" id="PTHR42852">
    <property type="entry name" value="THIOL:DISULFIDE INTERCHANGE PROTEIN DSBE"/>
    <property type="match status" value="1"/>
</dbReference>
<dbReference type="PROSITE" id="PS51352">
    <property type="entry name" value="THIOREDOXIN_2"/>
    <property type="match status" value="1"/>
</dbReference>
<evidence type="ECO:0000256" key="2">
    <source>
        <dbReference type="ARBA" id="ARBA00007758"/>
    </source>
</evidence>
<evidence type="ECO:0000256" key="1">
    <source>
        <dbReference type="ARBA" id="ARBA00004383"/>
    </source>
</evidence>
<comment type="similarity">
    <text evidence="2">Belongs to the thioredoxin family. DsbE subfamily.</text>
</comment>
<evidence type="ECO:0000256" key="3">
    <source>
        <dbReference type="ARBA" id="ARBA00022748"/>
    </source>
</evidence>
<gene>
    <name evidence="8" type="primary">ccmG</name>
    <name evidence="8" type="ORF">GCM10011487_53840</name>
</gene>
<dbReference type="InterPro" id="IPR036249">
    <property type="entry name" value="Thioredoxin-like_sf"/>
</dbReference>
<keyword evidence="9" id="KW-1185">Reference proteome</keyword>
<evidence type="ECO:0000313" key="8">
    <source>
        <dbReference type="EMBL" id="GFE83384.1"/>
    </source>
</evidence>
<dbReference type="PANTHER" id="PTHR42852:SF6">
    <property type="entry name" value="THIOL:DISULFIDE INTERCHANGE PROTEIN DSBE"/>
    <property type="match status" value="1"/>
</dbReference>
<evidence type="ECO:0000256" key="6">
    <source>
        <dbReference type="SAM" id="Phobius"/>
    </source>
</evidence>
<keyword evidence="4" id="KW-1015">Disulfide bond</keyword>
<dbReference type="GO" id="GO:0030288">
    <property type="term" value="C:outer membrane-bounded periplasmic space"/>
    <property type="evidence" value="ECO:0007669"/>
    <property type="project" value="InterPro"/>
</dbReference>
<evidence type="ECO:0000259" key="7">
    <source>
        <dbReference type="PROSITE" id="PS51352"/>
    </source>
</evidence>
<dbReference type="InterPro" id="IPR004799">
    <property type="entry name" value="Periplasmic_diS_OxRdtase_DsbE"/>
</dbReference>
<evidence type="ECO:0000256" key="5">
    <source>
        <dbReference type="ARBA" id="ARBA00023284"/>
    </source>
</evidence>
<dbReference type="SUPFAM" id="SSF52833">
    <property type="entry name" value="Thioredoxin-like"/>
    <property type="match status" value="1"/>
</dbReference>
<accession>A0A829YJ44</accession>
<dbReference type="NCBIfam" id="TIGR00385">
    <property type="entry name" value="dsbE"/>
    <property type="match status" value="1"/>
</dbReference>
<protein>
    <submittedName>
        <fullName evidence="8">Cytochrome C-type biogenesis protein</fullName>
    </submittedName>
</protein>
<keyword evidence="5" id="KW-0676">Redox-active center</keyword>
<dbReference type="InterPro" id="IPR013740">
    <property type="entry name" value="Redoxin"/>
</dbReference>
<keyword evidence="6" id="KW-1133">Transmembrane helix</keyword>
<keyword evidence="3" id="KW-0201">Cytochrome c-type biogenesis</keyword>
<sequence length="195" mass="21531">MKAPPPRPAQRLPEPRYRMLKYLLPVGLFAVLVGFLYFGLGRDKETLPSPLIGKAAPVFELTRLDDPGKTFSNSEFAGKPYVLNVWGSWCVGCRQEHGALLEIARRGEVPIVGLNYNDERQAALNWLEQLGNPYVVSAFDGEGRVGIDWGVYGAPETFLVDANGKVIKKHVAPITVEIWEQEFVPLLAQAKAGSP</sequence>
<evidence type="ECO:0000313" key="9">
    <source>
        <dbReference type="Proteomes" id="UP000445000"/>
    </source>
</evidence>
<dbReference type="InterPro" id="IPR050553">
    <property type="entry name" value="Thioredoxin_ResA/DsbE_sf"/>
</dbReference>
<dbReference type="Gene3D" id="3.40.30.10">
    <property type="entry name" value="Glutaredoxin"/>
    <property type="match status" value="1"/>
</dbReference>
<feature type="transmembrane region" description="Helical" evidence="6">
    <location>
        <begin position="20"/>
        <end position="40"/>
    </location>
</feature>
<organism evidence="8 9">
    <name type="scientific">Steroidobacter agaridevorans</name>
    <dbReference type="NCBI Taxonomy" id="2695856"/>
    <lineage>
        <taxon>Bacteria</taxon>
        <taxon>Pseudomonadati</taxon>
        <taxon>Pseudomonadota</taxon>
        <taxon>Gammaproteobacteria</taxon>
        <taxon>Steroidobacterales</taxon>
        <taxon>Steroidobacteraceae</taxon>
        <taxon>Steroidobacter</taxon>
    </lineage>
</organism>
<evidence type="ECO:0000256" key="4">
    <source>
        <dbReference type="ARBA" id="ARBA00023157"/>
    </source>
</evidence>
<keyword evidence="6" id="KW-0472">Membrane</keyword>
<name>A0A829YJ44_9GAMM</name>
<dbReference type="Proteomes" id="UP000445000">
    <property type="component" value="Unassembled WGS sequence"/>
</dbReference>
<dbReference type="GO" id="GO:0015036">
    <property type="term" value="F:disulfide oxidoreductase activity"/>
    <property type="evidence" value="ECO:0007669"/>
    <property type="project" value="InterPro"/>
</dbReference>
<proteinExistence type="inferred from homology"/>
<dbReference type="GO" id="GO:0005886">
    <property type="term" value="C:plasma membrane"/>
    <property type="evidence" value="ECO:0007669"/>
    <property type="project" value="UniProtKB-SubCell"/>
</dbReference>